<feature type="transmembrane region" description="Helical" evidence="7">
    <location>
        <begin position="94"/>
        <end position="119"/>
    </location>
</feature>
<evidence type="ECO:0000259" key="8">
    <source>
        <dbReference type="PROSITE" id="PS50850"/>
    </source>
</evidence>
<keyword evidence="4 7" id="KW-1133">Transmembrane helix</keyword>
<dbReference type="Proteomes" id="UP000011087">
    <property type="component" value="Unassembled WGS sequence"/>
</dbReference>
<dbReference type="InterPro" id="IPR011701">
    <property type="entry name" value="MFS"/>
</dbReference>
<organism evidence="9">
    <name type="scientific">Guillardia theta (strain CCMP2712)</name>
    <name type="common">Cryptophyte</name>
    <dbReference type="NCBI Taxonomy" id="905079"/>
    <lineage>
        <taxon>Eukaryota</taxon>
        <taxon>Cryptophyceae</taxon>
        <taxon>Pyrenomonadales</taxon>
        <taxon>Geminigeraceae</taxon>
        <taxon>Guillardia</taxon>
    </lineage>
</organism>
<feature type="transmembrane region" description="Helical" evidence="7">
    <location>
        <begin position="30"/>
        <end position="50"/>
    </location>
</feature>
<dbReference type="OMA" id="DKDKPFW"/>
<accession>L1JG48</accession>
<dbReference type="EnsemblProtists" id="EKX47476">
    <property type="protein sequence ID" value="EKX47476"/>
    <property type="gene ID" value="GUITHDRAFT_137629"/>
</dbReference>
<feature type="transmembrane region" description="Helical" evidence="7">
    <location>
        <begin position="352"/>
        <end position="375"/>
    </location>
</feature>
<dbReference type="KEGG" id="gtt:GUITHDRAFT_137629"/>
<evidence type="ECO:0000313" key="11">
    <source>
        <dbReference type="Proteomes" id="UP000011087"/>
    </source>
</evidence>
<comment type="subcellular location">
    <subcellularLocation>
        <location evidence="1">Membrane</location>
        <topology evidence="1">Multi-pass membrane protein</topology>
    </subcellularLocation>
</comment>
<keyword evidence="2" id="KW-0813">Transport</keyword>
<dbReference type="InterPro" id="IPR044770">
    <property type="entry name" value="MFS_spinster-like"/>
</dbReference>
<dbReference type="RefSeq" id="XP_005834456.1">
    <property type="nucleotide sequence ID" value="XM_005834399.1"/>
</dbReference>
<dbReference type="GeneID" id="17304139"/>
<protein>
    <recommendedName>
        <fullName evidence="8">Major facilitator superfamily (MFS) profile domain-containing protein</fullName>
    </recommendedName>
</protein>
<dbReference type="EMBL" id="JH992990">
    <property type="protein sequence ID" value="EKX47476.1"/>
    <property type="molecule type" value="Genomic_DNA"/>
</dbReference>
<feature type="transmembrane region" description="Helical" evidence="7">
    <location>
        <begin position="62"/>
        <end position="82"/>
    </location>
</feature>
<feature type="transmembrane region" description="Helical" evidence="7">
    <location>
        <begin position="387"/>
        <end position="411"/>
    </location>
</feature>
<feature type="domain" description="Major facilitator superfamily (MFS) profile" evidence="8">
    <location>
        <begin position="28"/>
        <end position="450"/>
    </location>
</feature>
<reference evidence="10" key="3">
    <citation type="submission" date="2016-03" db="UniProtKB">
        <authorList>
            <consortium name="EnsemblProtists"/>
        </authorList>
    </citation>
    <scope>IDENTIFICATION</scope>
</reference>
<feature type="transmembrane region" description="Helical" evidence="7">
    <location>
        <begin position="192"/>
        <end position="213"/>
    </location>
</feature>
<reference evidence="9 11" key="1">
    <citation type="journal article" date="2012" name="Nature">
        <title>Algal genomes reveal evolutionary mosaicism and the fate of nucleomorphs.</title>
        <authorList>
            <consortium name="DOE Joint Genome Institute"/>
            <person name="Curtis B.A."/>
            <person name="Tanifuji G."/>
            <person name="Burki F."/>
            <person name="Gruber A."/>
            <person name="Irimia M."/>
            <person name="Maruyama S."/>
            <person name="Arias M.C."/>
            <person name="Ball S.G."/>
            <person name="Gile G.H."/>
            <person name="Hirakawa Y."/>
            <person name="Hopkins J.F."/>
            <person name="Kuo A."/>
            <person name="Rensing S.A."/>
            <person name="Schmutz J."/>
            <person name="Symeonidi A."/>
            <person name="Elias M."/>
            <person name="Eveleigh R.J."/>
            <person name="Herman E.K."/>
            <person name="Klute M.J."/>
            <person name="Nakayama T."/>
            <person name="Obornik M."/>
            <person name="Reyes-Prieto A."/>
            <person name="Armbrust E.V."/>
            <person name="Aves S.J."/>
            <person name="Beiko R.G."/>
            <person name="Coutinho P."/>
            <person name="Dacks J.B."/>
            <person name="Durnford D.G."/>
            <person name="Fast N.M."/>
            <person name="Green B.R."/>
            <person name="Grisdale C.J."/>
            <person name="Hempel F."/>
            <person name="Henrissat B."/>
            <person name="Hoppner M.P."/>
            <person name="Ishida K."/>
            <person name="Kim E."/>
            <person name="Koreny L."/>
            <person name="Kroth P.G."/>
            <person name="Liu Y."/>
            <person name="Malik S.B."/>
            <person name="Maier U.G."/>
            <person name="McRose D."/>
            <person name="Mock T."/>
            <person name="Neilson J.A."/>
            <person name="Onodera N.T."/>
            <person name="Poole A.M."/>
            <person name="Pritham E.J."/>
            <person name="Richards T.A."/>
            <person name="Rocap G."/>
            <person name="Roy S.W."/>
            <person name="Sarai C."/>
            <person name="Schaack S."/>
            <person name="Shirato S."/>
            <person name="Slamovits C.H."/>
            <person name="Spencer D.F."/>
            <person name="Suzuki S."/>
            <person name="Worden A.Z."/>
            <person name="Zauner S."/>
            <person name="Barry K."/>
            <person name="Bell C."/>
            <person name="Bharti A.K."/>
            <person name="Crow J.A."/>
            <person name="Grimwood J."/>
            <person name="Kramer R."/>
            <person name="Lindquist E."/>
            <person name="Lucas S."/>
            <person name="Salamov A."/>
            <person name="McFadden G.I."/>
            <person name="Lane C.E."/>
            <person name="Keeling P.J."/>
            <person name="Gray M.W."/>
            <person name="Grigoriev I.V."/>
            <person name="Archibald J.M."/>
        </authorList>
    </citation>
    <scope>NUCLEOTIDE SEQUENCE</scope>
    <source>
        <strain evidence="9 11">CCMP2712</strain>
    </source>
</reference>
<evidence type="ECO:0000256" key="1">
    <source>
        <dbReference type="ARBA" id="ARBA00004141"/>
    </source>
</evidence>
<dbReference type="GO" id="GO:0022857">
    <property type="term" value="F:transmembrane transporter activity"/>
    <property type="evidence" value="ECO:0007669"/>
    <property type="project" value="InterPro"/>
</dbReference>
<evidence type="ECO:0000256" key="3">
    <source>
        <dbReference type="ARBA" id="ARBA00022692"/>
    </source>
</evidence>
<dbReference type="InterPro" id="IPR020846">
    <property type="entry name" value="MFS_dom"/>
</dbReference>
<proteinExistence type="inferred from homology"/>
<evidence type="ECO:0000256" key="6">
    <source>
        <dbReference type="ARBA" id="ARBA00024338"/>
    </source>
</evidence>
<evidence type="ECO:0000313" key="10">
    <source>
        <dbReference type="EnsemblProtists" id="EKX47476"/>
    </source>
</evidence>
<keyword evidence="11" id="KW-1185">Reference proteome</keyword>
<dbReference type="PANTHER" id="PTHR23505:SF52">
    <property type="entry name" value="MAJOR FACILITATOR SUPERFAMILY PROTEIN"/>
    <property type="match status" value="1"/>
</dbReference>
<feature type="transmembrane region" description="Helical" evidence="7">
    <location>
        <begin position="449"/>
        <end position="466"/>
    </location>
</feature>
<name>L1JG48_GUITC</name>
<feature type="transmembrane region" description="Helical" evidence="7">
    <location>
        <begin position="152"/>
        <end position="172"/>
    </location>
</feature>
<evidence type="ECO:0000313" key="9">
    <source>
        <dbReference type="EMBL" id="EKX47476.1"/>
    </source>
</evidence>
<evidence type="ECO:0000256" key="5">
    <source>
        <dbReference type="ARBA" id="ARBA00023136"/>
    </source>
</evidence>
<keyword evidence="5 7" id="KW-0472">Membrane</keyword>
<feature type="transmembrane region" description="Helical" evidence="7">
    <location>
        <begin position="125"/>
        <end position="145"/>
    </location>
</feature>
<feature type="transmembrane region" description="Helical" evidence="7">
    <location>
        <begin position="242"/>
        <end position="267"/>
    </location>
</feature>
<keyword evidence="3 7" id="KW-0812">Transmembrane</keyword>
<evidence type="ECO:0000256" key="7">
    <source>
        <dbReference type="SAM" id="Phobius"/>
    </source>
</evidence>
<comment type="similarity">
    <text evidence="6">Belongs to the major facilitator superfamily. Spinster (TC 2.A.1.49) family.</text>
</comment>
<dbReference type="eggNOG" id="KOG1330">
    <property type="taxonomic scope" value="Eukaryota"/>
</dbReference>
<dbReference type="GO" id="GO:0016020">
    <property type="term" value="C:membrane"/>
    <property type="evidence" value="ECO:0007669"/>
    <property type="project" value="UniProtKB-SubCell"/>
</dbReference>
<dbReference type="HOGENOM" id="CLU_001265_15_0_1"/>
<feature type="transmembrane region" description="Helical" evidence="7">
    <location>
        <begin position="287"/>
        <end position="310"/>
    </location>
</feature>
<evidence type="ECO:0000256" key="2">
    <source>
        <dbReference type="ARBA" id="ARBA00022448"/>
    </source>
</evidence>
<dbReference type="OrthoDB" id="440755at2759"/>
<dbReference type="PROSITE" id="PS50850">
    <property type="entry name" value="MFS"/>
    <property type="match status" value="1"/>
</dbReference>
<dbReference type="Gene3D" id="1.20.1250.20">
    <property type="entry name" value="MFS general substrate transporter like domains"/>
    <property type="match status" value="1"/>
</dbReference>
<sequence>MTSSTSKAMEMKEASALQKRRGGSARAARGLLYLVTAIQGLCNQLLPSSFKVLESNLGLTPASLGMIAMAQAFFQSIAGPVWASLVDRGMSRKFVLVAGCMGWGLIAILLGCIGQLHIILLLRCLNGVALASLGPVAQSLVADITEPEQVGLVFGLLQFSMALGQGICATVLTSFSEERLSLGSIHLHGWQASFIGVGGLSILVAVAVVFFMAEFRNEEQENESSTSAQGAISEIRKEFTLLFSYFTIPSFLVILVQGMFGCIPWTAMSFLTMWFQYIGMSNAASGVLITMQIFASGVGGIVGGIVGDVLARSWSPFRGRPLAAQVSILSGLVLISWIFIKVPKTPDSFSAYAWLNILFGLTATWAGVACNQVVLLEVVTPNNRARISALLNCLNGAVAAVLGGPVVGFLAEMYGYRSPAKGTSISDLSKAERVSNLDALTTALLQASVPPWILTLACFSFLYWTYEKDVDKTRKEKAASTL</sequence>
<dbReference type="InterPro" id="IPR036259">
    <property type="entry name" value="MFS_trans_sf"/>
</dbReference>
<feature type="transmembrane region" description="Helical" evidence="7">
    <location>
        <begin position="322"/>
        <end position="340"/>
    </location>
</feature>
<dbReference type="PaxDb" id="55529-EKX47476"/>
<dbReference type="Pfam" id="PF07690">
    <property type="entry name" value="MFS_1"/>
    <property type="match status" value="1"/>
</dbReference>
<evidence type="ECO:0000256" key="4">
    <source>
        <dbReference type="ARBA" id="ARBA00022989"/>
    </source>
</evidence>
<dbReference type="SUPFAM" id="SSF103473">
    <property type="entry name" value="MFS general substrate transporter"/>
    <property type="match status" value="1"/>
</dbReference>
<dbReference type="PANTHER" id="PTHR23505">
    <property type="entry name" value="SPINSTER"/>
    <property type="match status" value="1"/>
</dbReference>
<gene>
    <name evidence="9" type="ORF">GUITHDRAFT_137629</name>
</gene>
<dbReference type="AlphaFoldDB" id="L1JG48"/>
<reference evidence="11" key="2">
    <citation type="submission" date="2012-11" db="EMBL/GenBank/DDBJ databases">
        <authorList>
            <person name="Kuo A."/>
            <person name="Curtis B.A."/>
            <person name="Tanifuji G."/>
            <person name="Burki F."/>
            <person name="Gruber A."/>
            <person name="Irimia M."/>
            <person name="Maruyama S."/>
            <person name="Arias M.C."/>
            <person name="Ball S.G."/>
            <person name="Gile G.H."/>
            <person name="Hirakawa Y."/>
            <person name="Hopkins J.F."/>
            <person name="Rensing S.A."/>
            <person name="Schmutz J."/>
            <person name="Symeonidi A."/>
            <person name="Elias M."/>
            <person name="Eveleigh R.J."/>
            <person name="Herman E.K."/>
            <person name="Klute M.J."/>
            <person name="Nakayama T."/>
            <person name="Obornik M."/>
            <person name="Reyes-Prieto A."/>
            <person name="Armbrust E.V."/>
            <person name="Aves S.J."/>
            <person name="Beiko R.G."/>
            <person name="Coutinho P."/>
            <person name="Dacks J.B."/>
            <person name="Durnford D.G."/>
            <person name="Fast N.M."/>
            <person name="Green B.R."/>
            <person name="Grisdale C."/>
            <person name="Hempe F."/>
            <person name="Henrissat B."/>
            <person name="Hoppner M.P."/>
            <person name="Ishida K.-I."/>
            <person name="Kim E."/>
            <person name="Koreny L."/>
            <person name="Kroth P.G."/>
            <person name="Liu Y."/>
            <person name="Malik S.-B."/>
            <person name="Maier U.G."/>
            <person name="McRose D."/>
            <person name="Mock T."/>
            <person name="Neilson J.A."/>
            <person name="Onodera N.T."/>
            <person name="Poole A.M."/>
            <person name="Pritham E.J."/>
            <person name="Richards T.A."/>
            <person name="Rocap G."/>
            <person name="Roy S.W."/>
            <person name="Sarai C."/>
            <person name="Schaack S."/>
            <person name="Shirato S."/>
            <person name="Slamovits C.H."/>
            <person name="Spencer D.F."/>
            <person name="Suzuki S."/>
            <person name="Worden A.Z."/>
            <person name="Zauner S."/>
            <person name="Barry K."/>
            <person name="Bell C."/>
            <person name="Bharti A.K."/>
            <person name="Crow J.A."/>
            <person name="Grimwood J."/>
            <person name="Kramer R."/>
            <person name="Lindquist E."/>
            <person name="Lucas S."/>
            <person name="Salamov A."/>
            <person name="McFadden G.I."/>
            <person name="Lane C.E."/>
            <person name="Keeling P.J."/>
            <person name="Gray M.W."/>
            <person name="Grigoriev I.V."/>
            <person name="Archibald J.M."/>
        </authorList>
    </citation>
    <scope>NUCLEOTIDE SEQUENCE</scope>
    <source>
        <strain evidence="11">CCMP2712</strain>
    </source>
</reference>